<feature type="transmembrane region" description="Helical" evidence="9">
    <location>
        <begin position="429"/>
        <end position="450"/>
    </location>
</feature>
<dbReference type="EMBL" id="JASPKY010000115">
    <property type="protein sequence ID" value="KAK9736300.1"/>
    <property type="molecule type" value="Genomic_DNA"/>
</dbReference>
<dbReference type="SUPFAM" id="SSF103473">
    <property type="entry name" value="MFS general substrate transporter"/>
    <property type="match status" value="1"/>
</dbReference>
<keyword evidence="13" id="KW-1185">Reference proteome</keyword>
<evidence type="ECO:0000256" key="4">
    <source>
        <dbReference type="ARBA" id="ARBA00022989"/>
    </source>
</evidence>
<dbReference type="PROSITE" id="PS50850">
    <property type="entry name" value="MFS"/>
    <property type="match status" value="1"/>
</dbReference>
<evidence type="ECO:0000256" key="9">
    <source>
        <dbReference type="SAM" id="Phobius"/>
    </source>
</evidence>
<feature type="transmembrane region" description="Helical" evidence="9">
    <location>
        <begin position="129"/>
        <end position="149"/>
    </location>
</feature>
<protein>
    <submittedName>
        <fullName evidence="11">Sugar transporter</fullName>
    </submittedName>
</protein>
<evidence type="ECO:0000259" key="10">
    <source>
        <dbReference type="PROSITE" id="PS50850"/>
    </source>
</evidence>
<keyword evidence="6" id="KW-0325">Glycoprotein</keyword>
<comment type="caution">
    <text evidence="11">The sequence shown here is derived from an EMBL/GenBank/DDBJ whole genome shotgun (WGS) entry which is preliminary data.</text>
</comment>
<dbReference type="EMBL" id="JASPKY010000509">
    <property type="protein sequence ID" value="KAK9694547.1"/>
    <property type="molecule type" value="Genomic_DNA"/>
</dbReference>
<proteinExistence type="inferred from homology"/>
<dbReference type="GO" id="GO:0051119">
    <property type="term" value="F:sugar transmembrane transporter activity"/>
    <property type="evidence" value="ECO:0007669"/>
    <property type="project" value="InterPro"/>
</dbReference>
<keyword evidence="3 9" id="KW-0812">Transmembrane</keyword>
<accession>A0AAW1IX99</accession>
<reference evidence="11 13" key="2">
    <citation type="journal article" date="2024" name="BMC Genomics">
        <title>De novo assembly and annotation of Popillia japonica's genome with initial clues to its potential as an invasive pest.</title>
        <authorList>
            <person name="Cucini C."/>
            <person name="Boschi S."/>
            <person name="Funari R."/>
            <person name="Cardaioli E."/>
            <person name="Iannotti N."/>
            <person name="Marturano G."/>
            <person name="Paoli F."/>
            <person name="Bruttini M."/>
            <person name="Carapelli A."/>
            <person name="Frati F."/>
            <person name="Nardi F."/>
        </authorList>
    </citation>
    <scope>NUCLEOTIDE SEQUENCE [LARGE SCALE GENOMIC DNA]</scope>
    <source>
        <strain evidence="11">DMR45628</strain>
    </source>
</reference>
<feature type="transmembrane region" description="Helical" evidence="9">
    <location>
        <begin position="359"/>
        <end position="381"/>
    </location>
</feature>
<reference evidence="11" key="1">
    <citation type="submission" date="2023-05" db="EMBL/GenBank/DDBJ databases">
        <authorList>
            <person name="Nardi F."/>
            <person name="Carapelli A."/>
            <person name="Cucini C."/>
        </authorList>
    </citation>
    <scope>NUCLEOTIDE SEQUENCE</scope>
    <source>
        <strain evidence="11">DMR45628</strain>
        <tissue evidence="11">Testes</tissue>
    </source>
</reference>
<dbReference type="Pfam" id="PF00083">
    <property type="entry name" value="Sugar_tr"/>
    <property type="match status" value="1"/>
</dbReference>
<evidence type="ECO:0000256" key="5">
    <source>
        <dbReference type="ARBA" id="ARBA00023136"/>
    </source>
</evidence>
<evidence type="ECO:0000313" key="13">
    <source>
        <dbReference type="Proteomes" id="UP001458880"/>
    </source>
</evidence>
<dbReference type="Proteomes" id="UP001458880">
    <property type="component" value="Unassembled WGS sequence"/>
</dbReference>
<dbReference type="Gene3D" id="1.20.1250.20">
    <property type="entry name" value="MFS general substrate transporter like domains"/>
    <property type="match status" value="1"/>
</dbReference>
<dbReference type="NCBIfam" id="TIGR00879">
    <property type="entry name" value="SP"/>
    <property type="match status" value="1"/>
</dbReference>
<feature type="transmembrane region" description="Helical" evidence="9">
    <location>
        <begin position="462"/>
        <end position="483"/>
    </location>
</feature>
<dbReference type="AlphaFoldDB" id="A0AAW1IX99"/>
<evidence type="ECO:0000256" key="1">
    <source>
        <dbReference type="ARBA" id="ARBA00004651"/>
    </source>
</evidence>
<feature type="domain" description="Major facilitator superfamily (MFS) profile" evidence="10">
    <location>
        <begin position="87"/>
        <end position="517"/>
    </location>
</feature>
<evidence type="ECO:0000256" key="3">
    <source>
        <dbReference type="ARBA" id="ARBA00022692"/>
    </source>
</evidence>
<sequence>MFPERNTVDAEEIIFDGEVVSNSKQIVNKCNEYFVKSSDEIELCNKQNKQKLDTLSKFESFKKTMSLKHTQSQLVTSEASKLPQYIAAVSVCLGSVAAGTVLGWTANIGLALERGEFNDISTNTEEQGWIGSLATLGALVMCFSTGFFCNLIGRKWTMLMLILPFSLGWLLIIFAQNLQMLYAGRFFTGLAGGAFCVSAPLYTSEISETEIRGRLGSFFQLFLTVGILLAYIFPLFSDIFLHSILCGIIPLIFGVVFIIQPETPVHLIRKGKNEMARASLQKLRGKHYDIEPEITRIITSIEEDRNNKVPILQAMRTTAAKKASLICFSLMFFQQLSGINAVIFYTGDIFEASGIDMDSQHATVIVGAVQVVATFCSSMVVDKLGRKILLLISDGFMAISTILLGVFFTLKDKELVDEDTLGKLGFLPVLALCLFIIVFSLGFGPIPWLISSELFPPEIKAVASSAAATFNWFLAFLVTKFYLDLKEAIGGDITFYIFSGISVLGTLFIFLVVPETKGKSMEEIQELLEGKKSAKSGLDNPAFSN</sequence>
<dbReference type="FunFam" id="1.20.1250.20:FF:000055">
    <property type="entry name" value="Facilitated trehalose transporter Tret1-2 homolog"/>
    <property type="match status" value="1"/>
</dbReference>
<keyword evidence="8" id="KW-0813">Transport</keyword>
<keyword evidence="2" id="KW-1003">Cell membrane</keyword>
<keyword evidence="11" id="KW-0762">Sugar transport</keyword>
<dbReference type="InterPro" id="IPR044775">
    <property type="entry name" value="MFS_ERD6/Tret1-like"/>
</dbReference>
<keyword evidence="4 9" id="KW-1133">Transmembrane helix</keyword>
<evidence type="ECO:0000313" key="12">
    <source>
        <dbReference type="EMBL" id="KAK9736300.1"/>
    </source>
</evidence>
<name>A0AAW1IX99_POPJA</name>
<evidence type="ECO:0000313" key="11">
    <source>
        <dbReference type="EMBL" id="KAK9694547.1"/>
    </source>
</evidence>
<dbReference type="PANTHER" id="PTHR48021:SF1">
    <property type="entry name" value="GH07001P-RELATED"/>
    <property type="match status" value="1"/>
</dbReference>
<gene>
    <name evidence="12" type="ORF">QE152_g12566</name>
    <name evidence="11" type="ORF">QE152_g33475</name>
</gene>
<dbReference type="GO" id="GO:0005886">
    <property type="term" value="C:plasma membrane"/>
    <property type="evidence" value="ECO:0007669"/>
    <property type="project" value="UniProtKB-SubCell"/>
</dbReference>
<dbReference type="PRINTS" id="PR00171">
    <property type="entry name" value="SUGRTRNSPORT"/>
</dbReference>
<keyword evidence="5 9" id="KW-0472">Membrane</keyword>
<feature type="transmembrane region" description="Helical" evidence="9">
    <location>
        <begin position="495"/>
        <end position="513"/>
    </location>
</feature>
<dbReference type="PROSITE" id="PS00217">
    <property type="entry name" value="SUGAR_TRANSPORT_2"/>
    <property type="match status" value="1"/>
</dbReference>
<dbReference type="PROSITE" id="PS00216">
    <property type="entry name" value="SUGAR_TRANSPORT_1"/>
    <property type="match status" value="1"/>
</dbReference>
<feature type="transmembrane region" description="Helical" evidence="9">
    <location>
        <begin position="85"/>
        <end position="109"/>
    </location>
</feature>
<feature type="transmembrane region" description="Helical" evidence="9">
    <location>
        <begin position="182"/>
        <end position="203"/>
    </location>
</feature>
<evidence type="ECO:0000256" key="8">
    <source>
        <dbReference type="RuleBase" id="RU003346"/>
    </source>
</evidence>
<dbReference type="InterPro" id="IPR005828">
    <property type="entry name" value="MFS_sugar_transport-like"/>
</dbReference>
<dbReference type="InterPro" id="IPR005829">
    <property type="entry name" value="Sugar_transporter_CS"/>
</dbReference>
<evidence type="ECO:0000256" key="7">
    <source>
        <dbReference type="ARBA" id="ARBA00024348"/>
    </source>
</evidence>
<dbReference type="InterPro" id="IPR003663">
    <property type="entry name" value="Sugar/inositol_transpt"/>
</dbReference>
<dbReference type="CDD" id="cd17358">
    <property type="entry name" value="MFS_GLUT6_8_Class3_like"/>
    <property type="match status" value="1"/>
</dbReference>
<comment type="similarity">
    <text evidence="7">Belongs to the major facilitator superfamily. Sugar transporter (TC 2.A.1.1) family. Trehalose transporter subfamily.</text>
</comment>
<feature type="transmembrane region" description="Helical" evidence="9">
    <location>
        <begin position="325"/>
        <end position="347"/>
    </location>
</feature>
<feature type="transmembrane region" description="Helical" evidence="9">
    <location>
        <begin position="239"/>
        <end position="259"/>
    </location>
</feature>
<comment type="subcellular location">
    <subcellularLocation>
        <location evidence="1">Cell membrane</location>
        <topology evidence="1">Multi-pass membrane protein</topology>
    </subcellularLocation>
</comment>
<feature type="transmembrane region" description="Helical" evidence="9">
    <location>
        <begin position="156"/>
        <end position="176"/>
    </location>
</feature>
<dbReference type="PANTHER" id="PTHR48021">
    <property type="match status" value="1"/>
</dbReference>
<organism evidence="11 13">
    <name type="scientific">Popillia japonica</name>
    <name type="common">Japanese beetle</name>
    <dbReference type="NCBI Taxonomy" id="7064"/>
    <lineage>
        <taxon>Eukaryota</taxon>
        <taxon>Metazoa</taxon>
        <taxon>Ecdysozoa</taxon>
        <taxon>Arthropoda</taxon>
        <taxon>Hexapoda</taxon>
        <taxon>Insecta</taxon>
        <taxon>Pterygota</taxon>
        <taxon>Neoptera</taxon>
        <taxon>Endopterygota</taxon>
        <taxon>Coleoptera</taxon>
        <taxon>Polyphaga</taxon>
        <taxon>Scarabaeiformia</taxon>
        <taxon>Scarabaeidae</taxon>
        <taxon>Rutelinae</taxon>
        <taxon>Popillia</taxon>
    </lineage>
</organism>
<dbReference type="InterPro" id="IPR020846">
    <property type="entry name" value="MFS_dom"/>
</dbReference>
<dbReference type="InterPro" id="IPR036259">
    <property type="entry name" value="MFS_trans_sf"/>
</dbReference>
<feature type="transmembrane region" description="Helical" evidence="9">
    <location>
        <begin position="388"/>
        <end position="409"/>
    </location>
</feature>
<feature type="transmembrane region" description="Helical" evidence="9">
    <location>
        <begin position="215"/>
        <end position="233"/>
    </location>
</feature>
<evidence type="ECO:0000256" key="6">
    <source>
        <dbReference type="ARBA" id="ARBA00023180"/>
    </source>
</evidence>
<evidence type="ECO:0000256" key="2">
    <source>
        <dbReference type="ARBA" id="ARBA00022475"/>
    </source>
</evidence>
<dbReference type="InterPro" id="IPR050549">
    <property type="entry name" value="MFS_Trehalose_Transporter"/>
</dbReference>